<feature type="transmembrane region" description="Helical" evidence="1">
    <location>
        <begin position="139"/>
        <end position="161"/>
    </location>
</feature>
<accession>A0A1S1HNP8</accession>
<feature type="transmembrane region" description="Helical" evidence="1">
    <location>
        <begin position="40"/>
        <end position="57"/>
    </location>
</feature>
<dbReference type="AlphaFoldDB" id="A0A1S1HNP8"/>
<sequence length="275" mass="30377">MDILPVQNNLQLSDKVLNAFPQRALTLTPLSGDGGMLRSLFLIIVMVILTAFCAYQLPNIAYDYKIGQNAIPVDADVDGSCKTSLLVITNCSVDLHYKRNAVSHNFTFLGLNGKDIAVMPLMDATDNSKLTVDVAVDSVMIRFITTIVLIGLFIFCIFFFIRAQIRISKMRKELLSVGSQPLKLIAIPAKVINANRQIIATYKRELDGKQISTGYSGKKKSAPIVLESNGATYVLAVASAQQNIPYVLDFPMQRIQATPEEVQHFHDVLQEEGII</sequence>
<keyword evidence="3" id="KW-1185">Reference proteome</keyword>
<reference evidence="2 3" key="1">
    <citation type="submission" date="2016-03" db="EMBL/GenBank/DDBJ databases">
        <title>Genome sequence of Providencia stuartii strain, isolated from the salivary glands of larval Lucilia sericata.</title>
        <authorList>
            <person name="Yuan Y."/>
            <person name="Zhang Y."/>
            <person name="Fu S."/>
            <person name="Crippen T.L."/>
            <person name="Visi D."/>
            <person name="Benbow M.E."/>
            <person name="Allen M."/>
            <person name="Tomberlin J.K."/>
            <person name="Sze S.-H."/>
            <person name="Tarone A.M."/>
        </authorList>
    </citation>
    <scope>NUCLEOTIDE SEQUENCE [LARGE SCALE GENOMIC DNA]</scope>
    <source>
        <strain evidence="2 3">Crippen</strain>
    </source>
</reference>
<proteinExistence type="predicted"/>
<name>A0A1S1HNP8_PROST</name>
<organism evidence="2 3">
    <name type="scientific">Providencia stuartii</name>
    <dbReference type="NCBI Taxonomy" id="588"/>
    <lineage>
        <taxon>Bacteria</taxon>
        <taxon>Pseudomonadati</taxon>
        <taxon>Pseudomonadota</taxon>
        <taxon>Gammaproteobacteria</taxon>
        <taxon>Enterobacterales</taxon>
        <taxon>Morganellaceae</taxon>
        <taxon>Providencia</taxon>
    </lineage>
</organism>
<dbReference type="Proteomes" id="UP000179588">
    <property type="component" value="Unassembled WGS sequence"/>
</dbReference>
<keyword evidence="1" id="KW-1133">Transmembrane helix</keyword>
<dbReference type="OrthoDB" id="6463037at2"/>
<evidence type="ECO:0000313" key="3">
    <source>
        <dbReference type="Proteomes" id="UP000179588"/>
    </source>
</evidence>
<protein>
    <submittedName>
        <fullName evidence="2">Uncharacterized protein</fullName>
    </submittedName>
</protein>
<evidence type="ECO:0000313" key="2">
    <source>
        <dbReference type="EMBL" id="OHT23041.1"/>
    </source>
</evidence>
<gene>
    <name evidence="2" type="ORF">A3Q29_08970</name>
</gene>
<keyword evidence="1" id="KW-0812">Transmembrane</keyword>
<keyword evidence="1" id="KW-0472">Membrane</keyword>
<evidence type="ECO:0000256" key="1">
    <source>
        <dbReference type="SAM" id="Phobius"/>
    </source>
</evidence>
<comment type="caution">
    <text evidence="2">The sequence shown here is derived from an EMBL/GenBank/DDBJ whole genome shotgun (WGS) entry which is preliminary data.</text>
</comment>
<dbReference type="EMBL" id="LVIE01000201">
    <property type="protein sequence ID" value="OHT23041.1"/>
    <property type="molecule type" value="Genomic_DNA"/>
</dbReference>